<feature type="transmembrane region" description="Helical" evidence="1">
    <location>
        <begin position="135"/>
        <end position="159"/>
    </location>
</feature>
<name>A0ABY4QKG1_9MYCO</name>
<evidence type="ECO:0000313" key="3">
    <source>
        <dbReference type="Proteomes" id="UP001056610"/>
    </source>
</evidence>
<evidence type="ECO:0000313" key="2">
    <source>
        <dbReference type="EMBL" id="UQX10732.1"/>
    </source>
</evidence>
<keyword evidence="1" id="KW-0472">Membrane</keyword>
<organism evidence="2 3">
    <name type="scientific">Candidatus Mycobacterium methanotrophicum</name>
    <dbReference type="NCBI Taxonomy" id="2943498"/>
    <lineage>
        <taxon>Bacteria</taxon>
        <taxon>Bacillati</taxon>
        <taxon>Actinomycetota</taxon>
        <taxon>Actinomycetes</taxon>
        <taxon>Mycobacteriales</taxon>
        <taxon>Mycobacteriaceae</taxon>
        <taxon>Mycobacterium</taxon>
    </lineage>
</organism>
<gene>
    <name evidence="2" type="ORF">M5I08_22575</name>
</gene>
<protein>
    <submittedName>
        <fullName evidence="2">Uncharacterized protein</fullName>
    </submittedName>
</protein>
<accession>A0ABY4QKG1</accession>
<sequence length="163" mass="17551">MVRIEKSHEREKSYVAVHKYDENLHRIRQWILPTGPDIEIGRMLIAIVASGIRSNPQQASGNGLGNEQKMFHFATGAADAILTVWDRAAALLRPSVTAHAVLNAVTAHPQVLLGVLAGVVLTAVVHTVRRIRRVITAAVVMAIAGGGAAVSGPAVLQYLPHWH</sequence>
<keyword evidence="1" id="KW-1133">Transmembrane helix</keyword>
<dbReference type="RefSeq" id="WP_249762968.1">
    <property type="nucleotide sequence ID" value="NZ_CP097320.1"/>
</dbReference>
<keyword evidence="1" id="KW-0812">Transmembrane</keyword>
<evidence type="ECO:0000256" key="1">
    <source>
        <dbReference type="SAM" id="Phobius"/>
    </source>
</evidence>
<keyword evidence="3" id="KW-1185">Reference proteome</keyword>
<dbReference type="EMBL" id="CP097320">
    <property type="protein sequence ID" value="UQX10732.1"/>
    <property type="molecule type" value="Genomic_DNA"/>
</dbReference>
<reference evidence="2" key="1">
    <citation type="submission" date="2022-05" db="EMBL/GenBank/DDBJ databases">
        <title>A methanotrophic Mycobacterium dominates a cave microbial ecosystem.</title>
        <authorList>
            <person name="Van Spanning R.J.M."/>
            <person name="Guan Q."/>
            <person name="Melkonian C."/>
            <person name="Gallant J."/>
            <person name="Polerecky L."/>
            <person name="Flot J.-F."/>
            <person name="Brandt B.W."/>
            <person name="Braster M."/>
            <person name="Iturbe Espinoza P."/>
            <person name="Aerts J."/>
            <person name="Meima-Franke M."/>
            <person name="Piersma S.R."/>
            <person name="Bunduc C."/>
            <person name="Ummels R."/>
            <person name="Pain A."/>
            <person name="Fleming E.J."/>
            <person name="van der Wel N."/>
            <person name="Gherman V.D."/>
            <person name="Sarbu S.M."/>
            <person name="Bodelier P.L.E."/>
            <person name="Bitter W."/>
        </authorList>
    </citation>
    <scope>NUCLEOTIDE SEQUENCE</scope>
    <source>
        <strain evidence="2">Sulfur Cave</strain>
    </source>
</reference>
<dbReference type="Proteomes" id="UP001056610">
    <property type="component" value="Chromosome"/>
</dbReference>
<proteinExistence type="predicted"/>